<feature type="compositionally biased region" description="Low complexity" evidence="1">
    <location>
        <begin position="155"/>
        <end position="175"/>
    </location>
</feature>
<evidence type="ECO:0000313" key="3">
    <source>
        <dbReference type="Proteomes" id="UP001057375"/>
    </source>
</evidence>
<keyword evidence="3" id="KW-1185">Reference proteome</keyword>
<accession>A0ABQ5JYY9</accession>
<feature type="region of interest" description="Disordered" evidence="1">
    <location>
        <begin position="90"/>
        <end position="182"/>
    </location>
</feature>
<feature type="region of interest" description="Disordered" evidence="1">
    <location>
        <begin position="213"/>
        <end position="269"/>
    </location>
</feature>
<dbReference type="EMBL" id="BQXS01011939">
    <property type="protein sequence ID" value="GKT18372.1"/>
    <property type="molecule type" value="Genomic_DNA"/>
</dbReference>
<protein>
    <submittedName>
        <fullName evidence="2">Uncharacterized protein</fullName>
    </submittedName>
</protein>
<dbReference type="Proteomes" id="UP001057375">
    <property type="component" value="Unassembled WGS sequence"/>
</dbReference>
<feature type="compositionally biased region" description="Basic and acidic residues" evidence="1">
    <location>
        <begin position="90"/>
        <end position="102"/>
    </location>
</feature>
<feature type="compositionally biased region" description="Basic residues" evidence="1">
    <location>
        <begin position="130"/>
        <end position="154"/>
    </location>
</feature>
<feature type="region of interest" description="Disordered" evidence="1">
    <location>
        <begin position="308"/>
        <end position="341"/>
    </location>
</feature>
<evidence type="ECO:0000313" key="2">
    <source>
        <dbReference type="EMBL" id="GKT18372.1"/>
    </source>
</evidence>
<organism evidence="2 3">
    <name type="scientific">Aduncisulcus paluster</name>
    <dbReference type="NCBI Taxonomy" id="2918883"/>
    <lineage>
        <taxon>Eukaryota</taxon>
        <taxon>Metamonada</taxon>
        <taxon>Carpediemonas-like organisms</taxon>
        <taxon>Aduncisulcus</taxon>
    </lineage>
</organism>
<reference evidence="2" key="1">
    <citation type="submission" date="2022-03" db="EMBL/GenBank/DDBJ databases">
        <title>Draft genome sequence of Aduncisulcus paluster, a free-living microaerophilic Fornicata.</title>
        <authorList>
            <person name="Yuyama I."/>
            <person name="Kume K."/>
            <person name="Tamura T."/>
            <person name="Inagaki Y."/>
            <person name="Hashimoto T."/>
        </authorList>
    </citation>
    <scope>NUCLEOTIDE SEQUENCE</scope>
    <source>
        <strain evidence="2">NY0171</strain>
    </source>
</reference>
<name>A0ABQ5JYY9_9EUKA</name>
<gene>
    <name evidence="2" type="ORF">ADUPG1_011297</name>
</gene>
<proteinExistence type="predicted"/>
<comment type="caution">
    <text evidence="2">The sequence shown here is derived from an EMBL/GenBank/DDBJ whole genome shotgun (WGS) entry which is preliminary data.</text>
</comment>
<feature type="compositionally biased region" description="Polar residues" evidence="1">
    <location>
        <begin position="232"/>
        <end position="269"/>
    </location>
</feature>
<sequence>ADEASNSIDDVQYVEKERQAKEKEEEGKEEGKGKEEGRVGDDYIPGYEYGDNQDMIAPLFSHQIIPTPLNPLNNDNGLLTTKRQYLSRDFTEKKMKMEETSEGKSIGKSSKKIGPYQTKKLPKKDLTMQQKKKTRKNITSKTSSKKIISKKKKGSSVSQTKSHSDILSSSTSISTEKGDIDQAIDKCADDSEVIEDEYADLLATLDRMNSFHRSLDKQPHGGIPSVHPPPSSSFLNLLMTSGQSEEALSSDGVSTATKQHNKNQSSGLSYKNTFISSSQAQEVPTSIDYYSDSKDTIHTLWDRLLQSPSLHHASKMKKKGTKERNEEQISDPSFLSGREEIRQRVMKILGEAEERKTKEGTK</sequence>
<feature type="non-terminal residue" evidence="2">
    <location>
        <position position="1"/>
    </location>
</feature>
<feature type="region of interest" description="Disordered" evidence="1">
    <location>
        <begin position="1"/>
        <end position="46"/>
    </location>
</feature>
<feature type="compositionally biased region" description="Low complexity" evidence="1">
    <location>
        <begin position="103"/>
        <end position="114"/>
    </location>
</feature>
<feature type="compositionally biased region" description="Basic residues" evidence="1">
    <location>
        <begin position="312"/>
        <end position="321"/>
    </location>
</feature>
<evidence type="ECO:0000256" key="1">
    <source>
        <dbReference type="SAM" id="MobiDB-lite"/>
    </source>
</evidence>
<feature type="compositionally biased region" description="Basic and acidic residues" evidence="1">
    <location>
        <begin position="13"/>
        <end position="41"/>
    </location>
</feature>